<evidence type="ECO:0000256" key="1">
    <source>
        <dbReference type="SAM" id="Phobius"/>
    </source>
</evidence>
<reference evidence="2 3" key="1">
    <citation type="submission" date="2020-08" db="EMBL/GenBank/DDBJ databases">
        <title>Genomic Encyclopedia of Type Strains, Phase IV (KMG-IV): sequencing the most valuable type-strain genomes for metagenomic binning, comparative biology and taxonomic classification.</title>
        <authorList>
            <person name="Goeker M."/>
        </authorList>
    </citation>
    <scope>NUCLEOTIDE SEQUENCE [LARGE SCALE GENOMIC DNA]</scope>
    <source>
        <strain evidence="2 3">DSM 103737</strain>
    </source>
</reference>
<protein>
    <submittedName>
        <fullName evidence="2">Uncharacterized protein</fullName>
    </submittedName>
</protein>
<name>A0A840BWH2_9HYPH</name>
<organism evidence="2 3">
    <name type="scientific">Chelatococcus caeni</name>
    <dbReference type="NCBI Taxonomy" id="1348468"/>
    <lineage>
        <taxon>Bacteria</taxon>
        <taxon>Pseudomonadati</taxon>
        <taxon>Pseudomonadota</taxon>
        <taxon>Alphaproteobacteria</taxon>
        <taxon>Hyphomicrobiales</taxon>
        <taxon>Chelatococcaceae</taxon>
        <taxon>Chelatococcus</taxon>
    </lineage>
</organism>
<keyword evidence="1" id="KW-1133">Transmembrane helix</keyword>
<keyword evidence="3" id="KW-1185">Reference proteome</keyword>
<proteinExistence type="predicted"/>
<evidence type="ECO:0000313" key="3">
    <source>
        <dbReference type="Proteomes" id="UP000577362"/>
    </source>
</evidence>
<comment type="caution">
    <text evidence="2">The sequence shown here is derived from an EMBL/GenBank/DDBJ whole genome shotgun (WGS) entry which is preliminary data.</text>
</comment>
<gene>
    <name evidence="2" type="ORF">GGR16_002329</name>
</gene>
<keyword evidence="1" id="KW-0472">Membrane</keyword>
<dbReference type="RefSeq" id="WP_019400219.1">
    <property type="nucleotide sequence ID" value="NZ_JACIEN010000002.1"/>
</dbReference>
<dbReference type="EMBL" id="JACIEN010000002">
    <property type="protein sequence ID" value="MBB4017300.1"/>
    <property type="molecule type" value="Genomic_DNA"/>
</dbReference>
<dbReference type="AlphaFoldDB" id="A0A840BWH2"/>
<feature type="transmembrane region" description="Helical" evidence="1">
    <location>
        <begin position="12"/>
        <end position="34"/>
    </location>
</feature>
<dbReference type="Proteomes" id="UP000577362">
    <property type="component" value="Unassembled WGS sequence"/>
</dbReference>
<sequence>MWNIVLSPEQLSLLRHAAIVLGAWLAFLLLAYWAPRPGGDGHAAMGLGPAAAAQAISQRD</sequence>
<evidence type="ECO:0000313" key="2">
    <source>
        <dbReference type="EMBL" id="MBB4017300.1"/>
    </source>
</evidence>
<accession>A0A840BWH2</accession>
<keyword evidence="1" id="KW-0812">Transmembrane</keyword>